<evidence type="ECO:0008006" key="7">
    <source>
        <dbReference type="Google" id="ProtNLM"/>
    </source>
</evidence>
<evidence type="ECO:0000313" key="6">
    <source>
        <dbReference type="Proteomes" id="UP001501509"/>
    </source>
</evidence>
<dbReference type="InterPro" id="IPR038594">
    <property type="entry name" value="SepF-like_sf"/>
</dbReference>
<keyword evidence="3" id="KW-0131">Cell cycle</keyword>
<evidence type="ECO:0000256" key="4">
    <source>
        <dbReference type="ARBA" id="ARBA00044936"/>
    </source>
</evidence>
<sequence>MVKTLHPTSYNEVYYVGHFFRQGFAVIMDLTAMTDADALPLVDFAAGLIVGRGGAMERVTPKVFLLTPPAPHP</sequence>
<dbReference type="InterPro" id="IPR007561">
    <property type="entry name" value="Cell_div_SepF/SepF-rel"/>
</dbReference>
<evidence type="ECO:0000313" key="5">
    <source>
        <dbReference type="EMBL" id="GAA2614744.1"/>
    </source>
</evidence>
<dbReference type="Proteomes" id="UP001501509">
    <property type="component" value="Unassembled WGS sequence"/>
</dbReference>
<dbReference type="PANTHER" id="PTHR35798:SF1">
    <property type="entry name" value="CELL DIVISION PROTEIN SEPF"/>
    <property type="match status" value="1"/>
</dbReference>
<keyword evidence="1" id="KW-0132">Cell division</keyword>
<dbReference type="Pfam" id="PF04472">
    <property type="entry name" value="SepF"/>
    <property type="match status" value="1"/>
</dbReference>
<evidence type="ECO:0000256" key="1">
    <source>
        <dbReference type="ARBA" id="ARBA00022618"/>
    </source>
</evidence>
<dbReference type="EMBL" id="BAAATD010000008">
    <property type="protein sequence ID" value="GAA2614744.1"/>
    <property type="molecule type" value="Genomic_DNA"/>
</dbReference>
<organism evidence="5 6">
    <name type="scientific">Actinomadura fulvescens</name>
    <dbReference type="NCBI Taxonomy" id="46160"/>
    <lineage>
        <taxon>Bacteria</taxon>
        <taxon>Bacillati</taxon>
        <taxon>Actinomycetota</taxon>
        <taxon>Actinomycetes</taxon>
        <taxon>Streptosporangiales</taxon>
        <taxon>Thermomonosporaceae</taxon>
        <taxon>Actinomadura</taxon>
    </lineage>
</organism>
<dbReference type="InterPro" id="IPR023052">
    <property type="entry name" value="Cell_div_SepF"/>
</dbReference>
<accession>A0ABN3Q3G0</accession>
<comment type="caution">
    <text evidence="5">The sequence shown here is derived from an EMBL/GenBank/DDBJ whole genome shotgun (WGS) entry which is preliminary data.</text>
</comment>
<dbReference type="Gene3D" id="3.30.110.150">
    <property type="entry name" value="SepF-like protein"/>
    <property type="match status" value="1"/>
</dbReference>
<gene>
    <name evidence="5" type="ORF">GCM10010411_57120</name>
</gene>
<keyword evidence="2" id="KW-0717">Septation</keyword>
<evidence type="ECO:0000256" key="3">
    <source>
        <dbReference type="ARBA" id="ARBA00023306"/>
    </source>
</evidence>
<reference evidence="5 6" key="1">
    <citation type="journal article" date="2019" name="Int. J. Syst. Evol. Microbiol.">
        <title>The Global Catalogue of Microorganisms (GCM) 10K type strain sequencing project: providing services to taxonomists for standard genome sequencing and annotation.</title>
        <authorList>
            <consortium name="The Broad Institute Genomics Platform"/>
            <consortium name="The Broad Institute Genome Sequencing Center for Infectious Disease"/>
            <person name="Wu L."/>
            <person name="Ma J."/>
        </authorList>
    </citation>
    <scope>NUCLEOTIDE SEQUENCE [LARGE SCALE GENOMIC DNA]</scope>
    <source>
        <strain evidence="5 6">JCM 6833</strain>
    </source>
</reference>
<keyword evidence="6" id="KW-1185">Reference proteome</keyword>
<proteinExistence type="predicted"/>
<dbReference type="PANTHER" id="PTHR35798">
    <property type="entry name" value="CELL DIVISION PROTEIN SEPF"/>
    <property type="match status" value="1"/>
</dbReference>
<protein>
    <recommendedName>
        <fullName evidence="7">Cell division protein SepF</fullName>
    </recommendedName>
</protein>
<comment type="function">
    <text evidence="4">Cell division protein that is part of the divisome complex and is recruited early to the Z-ring. Probably stimulates Z-ring formation, perhaps through the cross-linking of FtsZ protofilaments. Its function overlaps with FtsA.</text>
</comment>
<evidence type="ECO:0000256" key="2">
    <source>
        <dbReference type="ARBA" id="ARBA00023210"/>
    </source>
</evidence>
<name>A0ABN3Q3G0_9ACTN</name>